<reference evidence="1" key="1">
    <citation type="submission" date="2018-06" db="EMBL/GenBank/DDBJ databases">
        <authorList>
            <person name="Zhirakovskaya E."/>
        </authorList>
    </citation>
    <scope>NUCLEOTIDE SEQUENCE</scope>
</reference>
<evidence type="ECO:0000313" key="1">
    <source>
        <dbReference type="EMBL" id="VAV93111.1"/>
    </source>
</evidence>
<dbReference type="InterPro" id="IPR002514">
    <property type="entry name" value="Transposase_8"/>
</dbReference>
<dbReference type="SUPFAM" id="SSF46689">
    <property type="entry name" value="Homeodomain-like"/>
    <property type="match status" value="1"/>
</dbReference>
<dbReference type="GO" id="GO:0004803">
    <property type="term" value="F:transposase activity"/>
    <property type="evidence" value="ECO:0007669"/>
    <property type="project" value="InterPro"/>
</dbReference>
<organism evidence="1">
    <name type="scientific">hydrothermal vent metagenome</name>
    <dbReference type="NCBI Taxonomy" id="652676"/>
    <lineage>
        <taxon>unclassified sequences</taxon>
        <taxon>metagenomes</taxon>
        <taxon>ecological metagenomes</taxon>
    </lineage>
</organism>
<dbReference type="EMBL" id="UOEI01000092">
    <property type="protein sequence ID" value="VAV93111.1"/>
    <property type="molecule type" value="Genomic_DNA"/>
</dbReference>
<gene>
    <name evidence="1" type="ORF">MNBD_ACTINO01-138</name>
</gene>
<dbReference type="Pfam" id="PF01527">
    <property type="entry name" value="HTH_Tnp_1"/>
    <property type="match status" value="1"/>
</dbReference>
<protein>
    <submittedName>
        <fullName evidence="1">Mobile element protein</fullName>
    </submittedName>
</protein>
<dbReference type="AlphaFoldDB" id="A0A3B0RNV6"/>
<sequence length="110" mass="12806">MENQKQHRGKYPDELRERAVRMVLDHEDEYGSQWEAICSVAEKLGPKAETVRLWVRRAETDRGVRSGPTTEQLGELKRLKHENAELRRANDILKAAAHFFGAELDRQPKR</sequence>
<accession>A0A3B0RNV6</accession>
<dbReference type="GO" id="GO:0006313">
    <property type="term" value="P:DNA transposition"/>
    <property type="evidence" value="ECO:0007669"/>
    <property type="project" value="InterPro"/>
</dbReference>
<dbReference type="GO" id="GO:0003677">
    <property type="term" value="F:DNA binding"/>
    <property type="evidence" value="ECO:0007669"/>
    <property type="project" value="InterPro"/>
</dbReference>
<dbReference type="Gene3D" id="1.10.10.10">
    <property type="entry name" value="Winged helix-like DNA-binding domain superfamily/Winged helix DNA-binding domain"/>
    <property type="match status" value="1"/>
</dbReference>
<name>A0A3B0RNV6_9ZZZZ</name>
<dbReference type="InterPro" id="IPR009057">
    <property type="entry name" value="Homeodomain-like_sf"/>
</dbReference>
<proteinExistence type="predicted"/>
<dbReference type="InterPro" id="IPR036388">
    <property type="entry name" value="WH-like_DNA-bd_sf"/>
</dbReference>